<dbReference type="Gene3D" id="3.40.50.300">
    <property type="entry name" value="P-loop containing nucleotide triphosphate hydrolases"/>
    <property type="match status" value="1"/>
</dbReference>
<dbReference type="Pfam" id="PF13424">
    <property type="entry name" value="TPR_12"/>
    <property type="match status" value="4"/>
</dbReference>
<evidence type="ECO:0000256" key="2">
    <source>
        <dbReference type="ARBA" id="ARBA00022803"/>
    </source>
</evidence>
<dbReference type="RefSeq" id="WP_317795298.1">
    <property type="nucleotide sequence ID" value="NZ_AP028461.1"/>
</dbReference>
<evidence type="ECO:0000313" key="5">
    <source>
        <dbReference type="Proteomes" id="UP001597183"/>
    </source>
</evidence>
<dbReference type="PANTHER" id="PTHR45641:SF19">
    <property type="entry name" value="NEPHROCYSTIN-3"/>
    <property type="match status" value="1"/>
</dbReference>
<sequence length="829" mass="89061">MSTGEPAPADGGTDAIRVSGGQGVQIGWHNTQTNVWVDPAGVPPPQTVGGGSVHNLPRASAVFFGRDLGALAGRLGGDEAGVVVGQSGAVHGLGGIGKSELVNHYARGYLSRYSLVWWITADSPANLDLGLAELTRRLHPVATLADARAWAVGWLQSHTGWLLILDNVEDVGHIDALLGAVADRGQILVTTRRDLGTVWWAKLGLTPLPLGVLARSASVQLLTRLSGRDDVEGAGRLASDLGDLPLALEQAAAYVCQHAALSFDDYRKLLAVQFPRVAADSGFGATDGRAVASVWALTMTAIRASNPLAGRVLDVLAWLAPDDLPDDVLSPLADDRFDVEEALALLASYSMISRADDAVSVHRLVQAVTRHHQSQAGTVQAMQHQVVDLLTTATPDDPVRRVHDRSRWPALLPHIETFITNLPDEDRISEVVALGSRASTHHLLQGRLGPAATGFERALTDQRRVLGDDHPDTLTTRHNLALAHKEAGRLDEAISQYEQVLADRRRVLGEDDSGTLTTWHNLAYTYRAAGRLDEAISTYEHVLAGHRRVLGDDHPGTLTTQRNLADAHREAGRLDEAINTYKKVLAGQQRVLGDDAPETLGTRRHLAAAYREAGLLGQATDMLEQVLAGQPAVLGDDHPGVLATRADLAGAYRAAGRPAEAISMYEQVLTDARRVLGDDHPDTLAIRNNLAGAYRAAGRLEAAISAYEQVLVDARRVLGDDHPGTLAARNNLAATHLAAGRRAEAIAGFERVLIDQRRVLGDDHPNTLTAQSNIAGAYHQAGRVDEAISRYERVLADRRRILGDHHPATLSTRRSLAAAHREAGRPDEY</sequence>
<evidence type="ECO:0000313" key="4">
    <source>
        <dbReference type="EMBL" id="MFD1364967.1"/>
    </source>
</evidence>
<accession>A0ABW4A4J8</accession>
<dbReference type="PRINTS" id="PR00381">
    <property type="entry name" value="KINESINLIGHT"/>
</dbReference>
<dbReference type="SUPFAM" id="SSF52540">
    <property type="entry name" value="P-loop containing nucleoside triphosphate hydrolases"/>
    <property type="match status" value="1"/>
</dbReference>
<dbReference type="Pfam" id="PF13374">
    <property type="entry name" value="TPR_10"/>
    <property type="match status" value="1"/>
</dbReference>
<proteinExistence type="predicted"/>
<dbReference type="Pfam" id="PF25000">
    <property type="entry name" value="DUF7779"/>
    <property type="match status" value="1"/>
</dbReference>
<dbReference type="Gene3D" id="1.25.40.10">
    <property type="entry name" value="Tetratricopeptide repeat domain"/>
    <property type="match status" value="2"/>
</dbReference>
<dbReference type="SMART" id="SM00028">
    <property type="entry name" value="TPR"/>
    <property type="match status" value="7"/>
</dbReference>
<dbReference type="InterPro" id="IPR027417">
    <property type="entry name" value="P-loop_NTPase"/>
</dbReference>
<dbReference type="EMBL" id="JBHTMK010000007">
    <property type="protein sequence ID" value="MFD1364967.1"/>
    <property type="molecule type" value="Genomic_DNA"/>
</dbReference>
<feature type="domain" description="DUF7779" evidence="3">
    <location>
        <begin position="306"/>
        <end position="373"/>
    </location>
</feature>
<dbReference type="InterPro" id="IPR011990">
    <property type="entry name" value="TPR-like_helical_dom_sf"/>
</dbReference>
<reference evidence="5" key="1">
    <citation type="journal article" date="2019" name="Int. J. Syst. Evol. Microbiol.">
        <title>The Global Catalogue of Microorganisms (GCM) 10K type strain sequencing project: providing services to taxonomists for standard genome sequencing and annotation.</title>
        <authorList>
            <consortium name="The Broad Institute Genomics Platform"/>
            <consortium name="The Broad Institute Genome Sequencing Center for Infectious Disease"/>
            <person name="Wu L."/>
            <person name="Ma J."/>
        </authorList>
    </citation>
    <scope>NUCLEOTIDE SEQUENCE [LARGE SCALE GENOMIC DNA]</scope>
    <source>
        <strain evidence="5">CCM 7526</strain>
    </source>
</reference>
<keyword evidence="2" id="KW-0802">TPR repeat</keyword>
<organism evidence="4 5">
    <name type="scientific">Actinoplanes sichuanensis</name>
    <dbReference type="NCBI Taxonomy" id="512349"/>
    <lineage>
        <taxon>Bacteria</taxon>
        <taxon>Bacillati</taxon>
        <taxon>Actinomycetota</taxon>
        <taxon>Actinomycetes</taxon>
        <taxon>Micromonosporales</taxon>
        <taxon>Micromonosporaceae</taxon>
        <taxon>Actinoplanes</taxon>
    </lineage>
</organism>
<protein>
    <submittedName>
        <fullName evidence="4">Tetratricopeptide repeat protein</fullName>
    </submittedName>
</protein>
<evidence type="ECO:0000259" key="3">
    <source>
        <dbReference type="Pfam" id="PF25000"/>
    </source>
</evidence>
<evidence type="ECO:0000256" key="1">
    <source>
        <dbReference type="ARBA" id="ARBA00022737"/>
    </source>
</evidence>
<dbReference type="InterPro" id="IPR056681">
    <property type="entry name" value="DUF7779"/>
</dbReference>
<comment type="caution">
    <text evidence="4">The sequence shown here is derived from an EMBL/GenBank/DDBJ whole genome shotgun (WGS) entry which is preliminary data.</text>
</comment>
<dbReference type="InterPro" id="IPR019734">
    <property type="entry name" value="TPR_rpt"/>
</dbReference>
<dbReference type="Proteomes" id="UP001597183">
    <property type="component" value="Unassembled WGS sequence"/>
</dbReference>
<keyword evidence="1" id="KW-0677">Repeat</keyword>
<gene>
    <name evidence="4" type="ORF">ACFQ5G_06370</name>
</gene>
<keyword evidence="5" id="KW-1185">Reference proteome</keyword>
<name>A0ABW4A4J8_9ACTN</name>
<dbReference type="PANTHER" id="PTHR45641">
    <property type="entry name" value="TETRATRICOPEPTIDE REPEAT PROTEIN (AFU_ORTHOLOGUE AFUA_6G03870)"/>
    <property type="match status" value="1"/>
</dbReference>
<dbReference type="SUPFAM" id="SSF48452">
    <property type="entry name" value="TPR-like"/>
    <property type="match status" value="4"/>
</dbReference>